<dbReference type="RefSeq" id="WP_148595080.1">
    <property type="nucleotide sequence ID" value="NZ_CP042997.1"/>
</dbReference>
<protein>
    <submittedName>
        <fullName evidence="5">Serine/threonine-protein kinase PknB</fullName>
        <ecNumber evidence="5">2.7.11.1</ecNumber>
    </submittedName>
</protein>
<name>A0A5B9W3U4_9BACT</name>
<proteinExistence type="predicted"/>
<keyword evidence="1" id="KW-0802">TPR repeat</keyword>
<evidence type="ECO:0000256" key="3">
    <source>
        <dbReference type="SAM" id="Phobius"/>
    </source>
</evidence>
<dbReference type="PROSITE" id="PS50011">
    <property type="entry name" value="PROTEIN_KINASE_DOM"/>
    <property type="match status" value="1"/>
</dbReference>
<dbReference type="GO" id="GO:0004674">
    <property type="term" value="F:protein serine/threonine kinase activity"/>
    <property type="evidence" value="ECO:0007669"/>
    <property type="project" value="UniProtKB-EC"/>
</dbReference>
<feature type="domain" description="Protein kinase" evidence="4">
    <location>
        <begin position="1"/>
        <end position="307"/>
    </location>
</feature>
<feature type="region of interest" description="Disordered" evidence="2">
    <location>
        <begin position="50"/>
        <end position="91"/>
    </location>
</feature>
<dbReference type="SUPFAM" id="SSF56112">
    <property type="entry name" value="Protein kinase-like (PK-like)"/>
    <property type="match status" value="1"/>
</dbReference>
<reference evidence="5 6" key="1">
    <citation type="submission" date="2019-08" db="EMBL/GenBank/DDBJ databases">
        <title>Deep-cultivation of Planctomycetes and their phenomic and genomic characterization uncovers novel biology.</title>
        <authorList>
            <person name="Wiegand S."/>
            <person name="Jogler M."/>
            <person name="Boedeker C."/>
            <person name="Pinto D."/>
            <person name="Vollmers J."/>
            <person name="Rivas-Marin E."/>
            <person name="Kohn T."/>
            <person name="Peeters S.H."/>
            <person name="Heuer A."/>
            <person name="Rast P."/>
            <person name="Oberbeckmann S."/>
            <person name="Bunk B."/>
            <person name="Jeske O."/>
            <person name="Meyerdierks A."/>
            <person name="Storesund J.E."/>
            <person name="Kallscheuer N."/>
            <person name="Luecker S."/>
            <person name="Lage O.M."/>
            <person name="Pohl T."/>
            <person name="Merkel B.J."/>
            <person name="Hornburger P."/>
            <person name="Mueller R.-W."/>
            <person name="Bruemmer F."/>
            <person name="Labrenz M."/>
            <person name="Spormann A.M."/>
            <person name="Op den Camp H."/>
            <person name="Overmann J."/>
            <person name="Amann R."/>
            <person name="Jetten M.S.M."/>
            <person name="Mascher T."/>
            <person name="Medema M.H."/>
            <person name="Devos D.P."/>
            <person name="Kaster A.-K."/>
            <person name="Ovreas L."/>
            <person name="Rohde M."/>
            <person name="Galperin M.Y."/>
            <person name="Jogler C."/>
        </authorList>
    </citation>
    <scope>NUCLEOTIDE SEQUENCE [LARGE SCALE GENOMIC DNA]</scope>
    <source>
        <strain evidence="5 6">OJF2</strain>
    </source>
</reference>
<dbReference type="GO" id="GO:0005524">
    <property type="term" value="F:ATP binding"/>
    <property type="evidence" value="ECO:0007669"/>
    <property type="project" value="InterPro"/>
</dbReference>
<dbReference type="SUPFAM" id="SSF48452">
    <property type="entry name" value="TPR-like"/>
    <property type="match status" value="1"/>
</dbReference>
<keyword evidence="3" id="KW-0812">Transmembrane</keyword>
<dbReference type="Gene3D" id="1.10.510.10">
    <property type="entry name" value="Transferase(Phosphotransferase) domain 1"/>
    <property type="match status" value="1"/>
</dbReference>
<dbReference type="InterPro" id="IPR011990">
    <property type="entry name" value="TPR-like_helical_dom_sf"/>
</dbReference>
<keyword evidence="6" id="KW-1185">Reference proteome</keyword>
<accession>A0A5B9W3U4</accession>
<dbReference type="EC" id="2.7.11.1" evidence="5"/>
<feature type="repeat" description="TPR" evidence="1">
    <location>
        <begin position="723"/>
        <end position="756"/>
    </location>
</feature>
<dbReference type="Gene3D" id="1.25.40.10">
    <property type="entry name" value="Tetratricopeptide repeat domain"/>
    <property type="match status" value="3"/>
</dbReference>
<sequence>MDGAEHDPVAMMAELARSMKPERRARFLDAACGGNPAMRAAVEARLASALPMPEPPLPEDATIADGMFEPKRPDAGPAPAPEERAEGRDEPAAEADFLDSLALEAVSEPPGEAGEASQIRESDDAAADASAPTILAYCEARKLDAEDRLRLVERLCRAIDEDHRRGRIRGGLAPGEVRIAAGGTPRLLAKAGGEGGADAGDLRYASPEQVLGEPATTATDVYGLGMVLYEVLTGRYPYRQAKEGDAASIARAVSEESPERPSRAAPRSIARHLDDDLDMVVLHALQKEPGHRYGTAGPLADDIDRFLRGRPVTAVPEGRLARLKRLARRHPAAVVLGGLGTLAVLLGLAAALVALARSQRAQGRSETSYRTARQAIEEQFARIEDEPALDVPELRPARFALLGSLLHYYESAAARGEDARDRRGDAQAAEDAARARMRLAQIHRLLGVGDLAAWQYEQALDAYEGLIAARPGHSEFQEDLIRILTDLGGLLIPRRDRHEQARQVLERARSMLEGESAPKLVGKARSRALGEALAAIATLEGAEDRLGPARAAWRRAIEIETALTAAKPPRVDDLAALASAQVGLGRSLAASPETAADGIAAIRKGLEIREDIVKTNPARVDQIEQLAIEQSGLATLLQSAGQVDPAIEAATQAAATFERLDRRFPENTPYQSGLYLVHDLLTRLQNKKGEIAAALGHANRARAVLESLAARNKGERMFAIDLSRSHNFIGRLLRQEGKYPEALAAFQRAVDVLESLKSLDPANSYQLGVNLALCVPLIGVPEGGHTEMLDDDPKLSPADRLRRKLYGERAIAALEKAAEGKGADIEALNKDPDLDAIRGRPAFQAIVKKLEDPRKG</sequence>
<dbReference type="AlphaFoldDB" id="A0A5B9W3U4"/>
<dbReference type="KEGG" id="agv:OJF2_38060"/>
<dbReference type="EMBL" id="CP042997">
    <property type="protein sequence ID" value="QEH35258.1"/>
    <property type="molecule type" value="Genomic_DNA"/>
</dbReference>
<evidence type="ECO:0000313" key="6">
    <source>
        <dbReference type="Proteomes" id="UP000324233"/>
    </source>
</evidence>
<evidence type="ECO:0000259" key="4">
    <source>
        <dbReference type="PROSITE" id="PS50011"/>
    </source>
</evidence>
<dbReference type="SMART" id="SM00028">
    <property type="entry name" value="TPR"/>
    <property type="match status" value="4"/>
</dbReference>
<feature type="transmembrane region" description="Helical" evidence="3">
    <location>
        <begin position="332"/>
        <end position="356"/>
    </location>
</feature>
<dbReference type="InterPro" id="IPR011009">
    <property type="entry name" value="Kinase-like_dom_sf"/>
</dbReference>
<keyword evidence="5" id="KW-0808">Transferase</keyword>
<evidence type="ECO:0000256" key="1">
    <source>
        <dbReference type="PROSITE-ProRule" id="PRU00339"/>
    </source>
</evidence>
<evidence type="ECO:0000256" key="2">
    <source>
        <dbReference type="SAM" id="MobiDB-lite"/>
    </source>
</evidence>
<dbReference type="OrthoDB" id="4302715at2"/>
<dbReference type="InterPro" id="IPR000719">
    <property type="entry name" value="Prot_kinase_dom"/>
</dbReference>
<keyword evidence="5" id="KW-0418">Kinase</keyword>
<evidence type="ECO:0000313" key="5">
    <source>
        <dbReference type="EMBL" id="QEH35258.1"/>
    </source>
</evidence>
<dbReference type="Proteomes" id="UP000324233">
    <property type="component" value="Chromosome"/>
</dbReference>
<dbReference type="InterPro" id="IPR019734">
    <property type="entry name" value="TPR_rpt"/>
</dbReference>
<gene>
    <name evidence="5" type="primary">pknB_25</name>
    <name evidence="5" type="ORF">OJF2_38060</name>
</gene>
<keyword evidence="3" id="KW-0472">Membrane</keyword>
<dbReference type="PROSITE" id="PS50005">
    <property type="entry name" value="TPR"/>
    <property type="match status" value="1"/>
</dbReference>
<organism evidence="5 6">
    <name type="scientific">Aquisphaera giovannonii</name>
    <dbReference type="NCBI Taxonomy" id="406548"/>
    <lineage>
        <taxon>Bacteria</taxon>
        <taxon>Pseudomonadati</taxon>
        <taxon>Planctomycetota</taxon>
        <taxon>Planctomycetia</taxon>
        <taxon>Isosphaerales</taxon>
        <taxon>Isosphaeraceae</taxon>
        <taxon>Aquisphaera</taxon>
    </lineage>
</organism>
<keyword evidence="3" id="KW-1133">Transmembrane helix</keyword>
<feature type="compositionally biased region" description="Basic and acidic residues" evidence="2">
    <location>
        <begin position="81"/>
        <end position="91"/>
    </location>
</feature>